<protein>
    <submittedName>
        <fullName evidence="1">Uncharacterized protein</fullName>
    </submittedName>
</protein>
<keyword evidence="2" id="KW-1185">Reference proteome</keyword>
<accession>A0AA39MG28</accession>
<dbReference type="AlphaFoldDB" id="A0AA39MG28"/>
<proteinExistence type="predicted"/>
<evidence type="ECO:0000313" key="2">
    <source>
        <dbReference type="Proteomes" id="UP001175226"/>
    </source>
</evidence>
<name>A0AA39MG28_9AGAR</name>
<sequence>MLWATLAPHAELRRLLYFCPIVCAMLRATMTMAKNFNSKFELITKYLKTIVRGIEGGWRLTRLAERSRPPCYMFDLIGWHGDLRNIAQGRWALGLVAQYSGIGTHSLSGYERDNTRRQDERFWLHFISILTEALTRLGIHQIMTRDNFWNLLTPPTRTATE</sequence>
<comment type="caution">
    <text evidence="1">The sequence shown here is derived from an EMBL/GenBank/DDBJ whole genome shotgun (WGS) entry which is preliminary data.</text>
</comment>
<reference evidence="1" key="1">
    <citation type="submission" date="2023-06" db="EMBL/GenBank/DDBJ databases">
        <authorList>
            <consortium name="Lawrence Berkeley National Laboratory"/>
            <person name="Ahrendt S."/>
            <person name="Sahu N."/>
            <person name="Indic B."/>
            <person name="Wong-Bajracharya J."/>
            <person name="Merenyi Z."/>
            <person name="Ke H.-M."/>
            <person name="Monk M."/>
            <person name="Kocsube S."/>
            <person name="Drula E."/>
            <person name="Lipzen A."/>
            <person name="Balint B."/>
            <person name="Henrissat B."/>
            <person name="Andreopoulos B."/>
            <person name="Martin F.M."/>
            <person name="Harder C.B."/>
            <person name="Rigling D."/>
            <person name="Ford K.L."/>
            <person name="Foster G.D."/>
            <person name="Pangilinan J."/>
            <person name="Papanicolaou A."/>
            <person name="Barry K."/>
            <person name="LaButti K."/>
            <person name="Viragh M."/>
            <person name="Koriabine M."/>
            <person name="Yan M."/>
            <person name="Riley R."/>
            <person name="Champramary S."/>
            <person name="Plett K.L."/>
            <person name="Tsai I.J."/>
            <person name="Slot J."/>
            <person name="Sipos G."/>
            <person name="Plett J."/>
            <person name="Nagy L.G."/>
            <person name="Grigoriev I.V."/>
        </authorList>
    </citation>
    <scope>NUCLEOTIDE SEQUENCE</scope>
    <source>
        <strain evidence="1">FPL87.14</strain>
    </source>
</reference>
<gene>
    <name evidence="1" type="ORF">EV421DRAFT_1501332</name>
</gene>
<organism evidence="1 2">
    <name type="scientific">Armillaria borealis</name>
    <dbReference type="NCBI Taxonomy" id="47425"/>
    <lineage>
        <taxon>Eukaryota</taxon>
        <taxon>Fungi</taxon>
        <taxon>Dikarya</taxon>
        <taxon>Basidiomycota</taxon>
        <taxon>Agaricomycotina</taxon>
        <taxon>Agaricomycetes</taxon>
        <taxon>Agaricomycetidae</taxon>
        <taxon>Agaricales</taxon>
        <taxon>Marasmiineae</taxon>
        <taxon>Physalacriaceae</taxon>
        <taxon>Armillaria</taxon>
    </lineage>
</organism>
<dbReference type="Proteomes" id="UP001175226">
    <property type="component" value="Unassembled WGS sequence"/>
</dbReference>
<evidence type="ECO:0000313" key="1">
    <source>
        <dbReference type="EMBL" id="KAK0432424.1"/>
    </source>
</evidence>
<dbReference type="EMBL" id="JAUEPT010000094">
    <property type="protein sequence ID" value="KAK0432424.1"/>
    <property type="molecule type" value="Genomic_DNA"/>
</dbReference>